<feature type="compositionally biased region" description="Acidic residues" evidence="1">
    <location>
        <begin position="555"/>
        <end position="564"/>
    </location>
</feature>
<dbReference type="RefSeq" id="XP_056511373.1">
    <property type="nucleotide sequence ID" value="XM_056655760.1"/>
</dbReference>
<feature type="domain" description="Inner kinetochore subunit AME1" evidence="2">
    <location>
        <begin position="527"/>
        <end position="762"/>
    </location>
</feature>
<feature type="compositionally biased region" description="Acidic residues" evidence="1">
    <location>
        <begin position="458"/>
        <end position="476"/>
    </location>
</feature>
<feature type="compositionally biased region" description="Polar residues" evidence="1">
    <location>
        <begin position="382"/>
        <end position="396"/>
    </location>
</feature>
<organism evidence="3 4">
    <name type="scientific">Penicillium alfredii</name>
    <dbReference type="NCBI Taxonomy" id="1506179"/>
    <lineage>
        <taxon>Eukaryota</taxon>
        <taxon>Fungi</taxon>
        <taxon>Dikarya</taxon>
        <taxon>Ascomycota</taxon>
        <taxon>Pezizomycotina</taxon>
        <taxon>Eurotiomycetes</taxon>
        <taxon>Eurotiomycetidae</taxon>
        <taxon>Eurotiales</taxon>
        <taxon>Aspergillaceae</taxon>
        <taxon>Penicillium</taxon>
    </lineage>
</organism>
<comment type="caution">
    <text evidence="3">The sequence shown here is derived from an EMBL/GenBank/DDBJ whole genome shotgun (WGS) entry which is preliminary data.</text>
</comment>
<dbReference type="OrthoDB" id="5377952at2759"/>
<evidence type="ECO:0000256" key="1">
    <source>
        <dbReference type="SAM" id="MobiDB-lite"/>
    </source>
</evidence>
<sequence length="770" mass="83057">MASTREERLQMRQRGAGTRKIKEVNFGFSFGSPGIEPPEPQLSIPEAKVLPQTQPTTSTPPSLKPSQSSQNRIGTQRTPGSARNGLPQRPSTYDIPSDDGPEQTRSSKRRKISPPDRNLDTSSRRSPLRRDNGNSIPKEPDVAKETETQVTQAPEVSTTDIPAPQPTPVNEPTRTQASPLPEIPADELPQAGESRINGEASGIAVGDDNAPQPLLPEAESAGPEMGENMQELPSSSKAPLDQTQIGSGQPETTTKSRAKRQRSRSPQAGKSAKVAKEQTKASAKSTSPPSQKGAKSKGNARQIRGGSGDEPEAGYVPTTNDGVEANRAAPEPSSSINSAEKSNEASSKLTREIRKPRGRLGRKVNGHRSPSLAEDVAPEPETTVQNEPAKKQAQSSKTKRPRGRPSTAGKTTGTAEASERPDVSIDPAPAVGESSSAGAQRSRKPKSRKRTDRPEVQPEPEPEPEAEPEPEPEPEAESVAAALKKSRGCASGKKATRATASEPAPATEAQPEPEIAQDAPRRKIREPRGETVPVTVHRLANTTALGGTVSPADGSGDEEEDSADELSTRQKTKLPSRGGVNPADVLSQICRETLEKTLTTLKNGITNETNPTRRAEWSRKRKAVEAFGSELEGRLLDLSEMLDSNFVLGVQLKKAKREMMDLRSHLYRVRRERENVALQMDAVRAKHMEDERAKSARTTINNSLHSLELALDRQHRAPPPTDSSPANVEFLLRTMSDVSSRAPGAQGGLLNQVRAFNAQLEATARRLEQR</sequence>
<dbReference type="Proteomes" id="UP001141434">
    <property type="component" value="Unassembled WGS sequence"/>
</dbReference>
<gene>
    <name evidence="3" type="ORF">NUU61_005178</name>
</gene>
<feature type="compositionally biased region" description="Basic and acidic residues" evidence="1">
    <location>
        <begin position="113"/>
        <end position="147"/>
    </location>
</feature>
<feature type="compositionally biased region" description="Polar residues" evidence="1">
    <location>
        <begin position="148"/>
        <end position="160"/>
    </location>
</feature>
<dbReference type="InterPro" id="IPR048743">
    <property type="entry name" value="AME1"/>
</dbReference>
<reference evidence="3" key="1">
    <citation type="submission" date="2022-11" db="EMBL/GenBank/DDBJ databases">
        <authorList>
            <person name="Petersen C."/>
        </authorList>
    </citation>
    <scope>NUCLEOTIDE SEQUENCE</scope>
    <source>
        <strain evidence="3">IBT 34128</strain>
    </source>
</reference>
<feature type="compositionally biased region" description="Basic residues" evidence="1">
    <location>
        <begin position="356"/>
        <end position="366"/>
    </location>
</feature>
<feature type="compositionally biased region" description="Low complexity" evidence="1">
    <location>
        <begin position="497"/>
        <end position="516"/>
    </location>
</feature>
<evidence type="ECO:0000259" key="2">
    <source>
        <dbReference type="Pfam" id="PF20994"/>
    </source>
</evidence>
<feature type="compositionally biased region" description="Basic and acidic residues" evidence="1">
    <location>
        <begin position="1"/>
        <end position="10"/>
    </location>
</feature>
<feature type="compositionally biased region" description="Polar residues" evidence="1">
    <location>
        <begin position="280"/>
        <end position="290"/>
    </location>
</feature>
<feature type="compositionally biased region" description="Basic residues" evidence="1">
    <location>
        <begin position="441"/>
        <end position="451"/>
    </location>
</feature>
<feature type="compositionally biased region" description="Polar residues" evidence="1">
    <location>
        <begin position="231"/>
        <end position="255"/>
    </location>
</feature>
<evidence type="ECO:0000313" key="4">
    <source>
        <dbReference type="Proteomes" id="UP001141434"/>
    </source>
</evidence>
<keyword evidence="4" id="KW-1185">Reference proteome</keyword>
<feature type="compositionally biased region" description="Low complexity" evidence="1">
    <location>
        <begin position="51"/>
        <end position="70"/>
    </location>
</feature>
<feature type="compositionally biased region" description="Polar residues" evidence="1">
    <location>
        <begin position="332"/>
        <end position="348"/>
    </location>
</feature>
<feature type="region of interest" description="Disordered" evidence="1">
    <location>
        <begin position="1"/>
        <end position="580"/>
    </location>
</feature>
<dbReference type="GeneID" id="81394928"/>
<reference evidence="3" key="2">
    <citation type="journal article" date="2023" name="IMA Fungus">
        <title>Comparative genomic study of the Penicillium genus elucidates a diverse pangenome and 15 lateral gene transfer events.</title>
        <authorList>
            <person name="Petersen C."/>
            <person name="Sorensen T."/>
            <person name="Nielsen M.R."/>
            <person name="Sondergaard T.E."/>
            <person name="Sorensen J.L."/>
            <person name="Fitzpatrick D.A."/>
            <person name="Frisvad J.C."/>
            <person name="Nielsen K.L."/>
        </authorList>
    </citation>
    <scope>NUCLEOTIDE SEQUENCE</scope>
    <source>
        <strain evidence="3">IBT 34128</strain>
    </source>
</reference>
<name>A0A9W9K8B7_9EURO</name>
<proteinExistence type="predicted"/>
<protein>
    <recommendedName>
        <fullName evidence="2">Inner kinetochore subunit AME1 domain-containing protein</fullName>
    </recommendedName>
</protein>
<dbReference type="EMBL" id="JAPMSZ010000007">
    <property type="protein sequence ID" value="KAJ5095822.1"/>
    <property type="molecule type" value="Genomic_DNA"/>
</dbReference>
<dbReference type="AlphaFoldDB" id="A0A9W9K8B7"/>
<feature type="compositionally biased region" description="Polar residues" evidence="1">
    <location>
        <begin position="71"/>
        <end position="81"/>
    </location>
</feature>
<evidence type="ECO:0000313" key="3">
    <source>
        <dbReference type="EMBL" id="KAJ5095822.1"/>
    </source>
</evidence>
<dbReference type="Pfam" id="PF20994">
    <property type="entry name" value="CENPU"/>
    <property type="match status" value="1"/>
</dbReference>
<accession>A0A9W9K8B7</accession>